<dbReference type="GeneID" id="59337944"/>
<evidence type="ECO:0000313" key="3">
    <source>
        <dbReference type="Proteomes" id="UP000593566"/>
    </source>
</evidence>
<dbReference type="RefSeq" id="XP_037154258.1">
    <property type="nucleotide sequence ID" value="XM_037300410.1"/>
</dbReference>
<dbReference type="Proteomes" id="UP000593566">
    <property type="component" value="Unassembled WGS sequence"/>
</dbReference>
<evidence type="ECO:0000256" key="1">
    <source>
        <dbReference type="SAM" id="MobiDB-lite"/>
    </source>
</evidence>
<keyword evidence="3" id="KW-1185">Reference proteome</keyword>
<evidence type="ECO:0000313" key="2">
    <source>
        <dbReference type="EMBL" id="KAF6225549.1"/>
    </source>
</evidence>
<sequence length="186" mass="19444">MASQPRGVRLGKRPSYELGPGPFPSVLRVRTEAPEHFEASETHTLTYHTMTAIDPQTAPHASPHAPPHLPLILQNSLVNSSSAPSGSGPVATSSSSSVQYPSDRWTHTPQAAISPVAVIGHFSIMFPPREVVLLSERHAVVEESFVHLEEVCFGDFAEGDAVARHGGPDCLGGAGELGGGGGEAVG</sequence>
<gene>
    <name evidence="2" type="ORF">HO133_009549</name>
</gene>
<feature type="region of interest" description="Disordered" evidence="1">
    <location>
        <begin position="78"/>
        <end position="103"/>
    </location>
</feature>
<proteinExistence type="predicted"/>
<accession>A0A8H6CLP3</accession>
<comment type="caution">
    <text evidence="2">The sequence shown here is derived from an EMBL/GenBank/DDBJ whole genome shotgun (WGS) entry which is preliminary data.</text>
</comment>
<feature type="region of interest" description="Disordered" evidence="1">
    <location>
        <begin position="1"/>
        <end position="23"/>
    </location>
</feature>
<feature type="compositionally biased region" description="Low complexity" evidence="1">
    <location>
        <begin position="80"/>
        <end position="98"/>
    </location>
</feature>
<protein>
    <submittedName>
        <fullName evidence="2">Uncharacterized protein</fullName>
    </submittedName>
</protein>
<reference evidence="2 3" key="1">
    <citation type="journal article" date="2020" name="Genomics">
        <title>Complete, high-quality genomes from long-read metagenomic sequencing of two wolf lichen thalli reveals enigmatic genome architecture.</title>
        <authorList>
            <person name="McKenzie S.K."/>
            <person name="Walston R.F."/>
            <person name="Allen J.L."/>
        </authorList>
    </citation>
    <scope>NUCLEOTIDE SEQUENCE [LARGE SCALE GENOMIC DNA]</scope>
    <source>
        <strain evidence="2">WasteWater1</strain>
    </source>
</reference>
<name>A0A8H6CLP3_9LECA</name>
<dbReference type="EMBL" id="JACCJB010000007">
    <property type="protein sequence ID" value="KAF6225549.1"/>
    <property type="molecule type" value="Genomic_DNA"/>
</dbReference>
<dbReference type="AlphaFoldDB" id="A0A8H6CLP3"/>
<organism evidence="2 3">
    <name type="scientific">Letharia lupina</name>
    <dbReference type="NCBI Taxonomy" id="560253"/>
    <lineage>
        <taxon>Eukaryota</taxon>
        <taxon>Fungi</taxon>
        <taxon>Dikarya</taxon>
        <taxon>Ascomycota</taxon>
        <taxon>Pezizomycotina</taxon>
        <taxon>Lecanoromycetes</taxon>
        <taxon>OSLEUM clade</taxon>
        <taxon>Lecanoromycetidae</taxon>
        <taxon>Lecanorales</taxon>
        <taxon>Lecanorineae</taxon>
        <taxon>Parmeliaceae</taxon>
        <taxon>Letharia</taxon>
    </lineage>
</organism>